<organism evidence="2 3">
    <name type="scientific">Cellulomonas marina</name>
    <dbReference type="NCBI Taxonomy" id="988821"/>
    <lineage>
        <taxon>Bacteria</taxon>
        <taxon>Bacillati</taxon>
        <taxon>Actinomycetota</taxon>
        <taxon>Actinomycetes</taxon>
        <taxon>Micrococcales</taxon>
        <taxon>Cellulomonadaceae</taxon>
        <taxon>Cellulomonas</taxon>
    </lineage>
</organism>
<dbReference type="Proteomes" id="UP000199012">
    <property type="component" value="Unassembled WGS sequence"/>
</dbReference>
<keyword evidence="3" id="KW-1185">Reference proteome</keyword>
<feature type="coiled-coil region" evidence="1">
    <location>
        <begin position="29"/>
        <end position="56"/>
    </location>
</feature>
<proteinExistence type="predicted"/>
<evidence type="ECO:0000256" key="1">
    <source>
        <dbReference type="SAM" id="Coils"/>
    </source>
</evidence>
<name>A0A1I0W9T8_9CELL</name>
<sequence>MLWAVVWTVLVLAAVSGAVVLGRRLWRSVRALLDELRRASEVAARLGEQAERLEAAARASAAPTRPTLFDDPAEVHGRWQAVRAAAATRREARAERHRRTYAAWQRDWT</sequence>
<evidence type="ECO:0000313" key="3">
    <source>
        <dbReference type="Proteomes" id="UP000199012"/>
    </source>
</evidence>
<gene>
    <name evidence="2" type="ORF">SAMN05421867_102300</name>
</gene>
<dbReference type="RefSeq" id="WP_090031005.1">
    <property type="nucleotide sequence ID" value="NZ_BONM01000012.1"/>
</dbReference>
<evidence type="ECO:0000313" key="2">
    <source>
        <dbReference type="EMBL" id="SFA85381.1"/>
    </source>
</evidence>
<keyword evidence="1" id="KW-0175">Coiled coil</keyword>
<accession>A0A1I0W9T8</accession>
<dbReference type="STRING" id="988821.SAMN05421867_102300"/>
<dbReference type="AlphaFoldDB" id="A0A1I0W9T8"/>
<dbReference type="EMBL" id="FOKA01000002">
    <property type="protein sequence ID" value="SFA85381.1"/>
    <property type="molecule type" value="Genomic_DNA"/>
</dbReference>
<protein>
    <submittedName>
        <fullName evidence="2">Uncharacterized protein</fullName>
    </submittedName>
</protein>
<reference evidence="2 3" key="1">
    <citation type="submission" date="2016-10" db="EMBL/GenBank/DDBJ databases">
        <authorList>
            <person name="de Groot N.N."/>
        </authorList>
    </citation>
    <scope>NUCLEOTIDE SEQUENCE [LARGE SCALE GENOMIC DNA]</scope>
    <source>
        <strain evidence="2 3">CGMCC 4.6945</strain>
    </source>
</reference>